<evidence type="ECO:0000313" key="1">
    <source>
        <dbReference type="EMBL" id="GAA2400938.1"/>
    </source>
</evidence>
<reference evidence="2" key="1">
    <citation type="journal article" date="2019" name="Int. J. Syst. Evol. Microbiol.">
        <title>The Global Catalogue of Microorganisms (GCM) 10K type strain sequencing project: providing services to taxonomists for standard genome sequencing and annotation.</title>
        <authorList>
            <consortium name="The Broad Institute Genomics Platform"/>
            <consortium name="The Broad Institute Genome Sequencing Center for Infectious Disease"/>
            <person name="Wu L."/>
            <person name="Ma J."/>
        </authorList>
    </citation>
    <scope>NUCLEOTIDE SEQUENCE [LARGE SCALE GENOMIC DNA]</scope>
    <source>
        <strain evidence="2">JCM 4358</strain>
    </source>
</reference>
<gene>
    <name evidence="1" type="ORF">GCM10010255_37790</name>
</gene>
<dbReference type="InterPro" id="IPR003615">
    <property type="entry name" value="HNH_nuc"/>
</dbReference>
<comment type="caution">
    <text evidence="1">The sequence shown here is derived from an EMBL/GenBank/DDBJ whole genome shotgun (WGS) entry which is preliminary data.</text>
</comment>
<dbReference type="EMBL" id="BAAASE010000004">
    <property type="protein sequence ID" value="GAA2400938.1"/>
    <property type="molecule type" value="Genomic_DNA"/>
</dbReference>
<keyword evidence="2" id="KW-1185">Reference proteome</keyword>
<dbReference type="Proteomes" id="UP001499986">
    <property type="component" value="Unassembled WGS sequence"/>
</dbReference>
<organism evidence="1 2">
    <name type="scientific">Streptomyces coeruleofuscus</name>
    <dbReference type="NCBI Taxonomy" id="66879"/>
    <lineage>
        <taxon>Bacteria</taxon>
        <taxon>Bacillati</taxon>
        <taxon>Actinomycetota</taxon>
        <taxon>Actinomycetes</taxon>
        <taxon>Kitasatosporales</taxon>
        <taxon>Streptomycetaceae</taxon>
        <taxon>Streptomyces</taxon>
    </lineage>
</organism>
<evidence type="ECO:0008006" key="3">
    <source>
        <dbReference type="Google" id="ProtNLM"/>
    </source>
</evidence>
<sequence>MIRLPRPDRDHLADLDLAMSRRRPSSRRVLLGARTGIINAYGDYEDVLRDIRQFTSLANGSEVLTKALLGNYALLDRGRPLEDLRNSIFLTALSRNSRCPLCERAQVCALDHFLPKNHFPEYAILADNLIPVCERCNRLKGDECDRADGLLMFHAYFDEFPDTEMLFTEIDVNDTVSIRYSLHHADEIDDFTFGRVEKQFEILGLFDFYQMEAVAELTDQVDLYDETYDSFGDSGLRSTLSALARGAERKGINHWKAALYRALSRNAEFCSGGYRKLLATPMS</sequence>
<proteinExistence type="predicted"/>
<evidence type="ECO:0000313" key="2">
    <source>
        <dbReference type="Proteomes" id="UP001499986"/>
    </source>
</evidence>
<dbReference type="CDD" id="cd00085">
    <property type="entry name" value="HNHc"/>
    <property type="match status" value="1"/>
</dbReference>
<name>A0ABP5VEH2_9ACTN</name>
<dbReference type="Gene3D" id="1.10.30.50">
    <property type="match status" value="1"/>
</dbReference>
<protein>
    <recommendedName>
        <fullName evidence="3">HNH endonuclease</fullName>
    </recommendedName>
</protein>
<accession>A0ABP5VEH2</accession>